<feature type="binding site" evidence="10">
    <location>
        <position position="18"/>
    </location>
    <ligand>
        <name>Fe cation</name>
        <dbReference type="ChEBI" id="CHEBI:24875"/>
        <label>1</label>
    </ligand>
</feature>
<keyword evidence="4" id="KW-0410">Iron transport</keyword>
<feature type="binding site" evidence="10">
    <location>
        <position position="128"/>
    </location>
    <ligand>
        <name>Fe cation</name>
        <dbReference type="ChEBI" id="CHEBI:24875"/>
        <label>1</label>
    </ligand>
</feature>
<dbReference type="PATRIC" id="fig|1445510.3.peg.1206"/>
<evidence type="ECO:0000256" key="5">
    <source>
        <dbReference type="ARBA" id="ARBA00023002"/>
    </source>
</evidence>
<dbReference type="Proteomes" id="UP000032266">
    <property type="component" value="Chromosome"/>
</dbReference>
<comment type="catalytic activity">
    <reaction evidence="9">
        <text>4 Fe(2+) + O2 + 4 H(+) = 4 Fe(3+) + 2 H2O</text>
        <dbReference type="Rhea" id="RHEA:11148"/>
        <dbReference type="ChEBI" id="CHEBI:15377"/>
        <dbReference type="ChEBI" id="CHEBI:15378"/>
        <dbReference type="ChEBI" id="CHEBI:15379"/>
        <dbReference type="ChEBI" id="CHEBI:29033"/>
        <dbReference type="ChEBI" id="CHEBI:29034"/>
        <dbReference type="EC" id="1.16.3.1"/>
    </reaction>
</comment>
<evidence type="ECO:0000256" key="11">
    <source>
        <dbReference type="RuleBase" id="RU000623"/>
    </source>
</evidence>
<dbReference type="SUPFAM" id="SSF47240">
    <property type="entry name" value="Ferritin-like"/>
    <property type="match status" value="1"/>
</dbReference>
<evidence type="ECO:0000256" key="4">
    <source>
        <dbReference type="ARBA" id="ARBA00022496"/>
    </source>
</evidence>
<reference evidence="13 14" key="1">
    <citation type="submission" date="2014-01" db="EMBL/GenBank/DDBJ databases">
        <title>Full genme sequencing of cellulolytic bacterium Gynuella sunshinyii YC6258T gen. nov., sp. nov.</title>
        <authorList>
            <person name="Khan H."/>
            <person name="Chung E.J."/>
            <person name="Chung Y.R."/>
        </authorList>
    </citation>
    <scope>NUCLEOTIDE SEQUENCE [LARGE SCALE GENOMIC DNA]</scope>
    <source>
        <strain evidence="13 14">YC6258</strain>
    </source>
</reference>
<dbReference type="HOGENOM" id="CLU_104506_2_0_6"/>
<dbReference type="Pfam" id="PF00210">
    <property type="entry name" value="Ferritin"/>
    <property type="match status" value="1"/>
</dbReference>
<feature type="binding site" evidence="10">
    <location>
        <position position="131"/>
    </location>
    <ligand>
        <name>Fe cation</name>
        <dbReference type="ChEBI" id="CHEBI:24875"/>
        <label>2</label>
    </ligand>
</feature>
<evidence type="ECO:0000256" key="3">
    <source>
        <dbReference type="ARBA" id="ARBA00022448"/>
    </source>
</evidence>
<keyword evidence="6 9" id="KW-0408">Iron</keyword>
<dbReference type="RefSeq" id="WP_044616129.1">
    <property type="nucleotide sequence ID" value="NZ_CP007142.1"/>
</dbReference>
<gene>
    <name evidence="13" type="ORF">YC6258_01236</name>
</gene>
<dbReference type="PANTHER" id="PTHR30295">
    <property type="entry name" value="BACTERIOFERRITIN"/>
    <property type="match status" value="1"/>
</dbReference>
<dbReference type="PANTHER" id="PTHR30295:SF9">
    <property type="entry name" value="BACTERIOFERRITIN"/>
    <property type="match status" value="1"/>
</dbReference>
<organism evidence="13 14">
    <name type="scientific">Gynuella sunshinyii YC6258</name>
    <dbReference type="NCBI Taxonomy" id="1445510"/>
    <lineage>
        <taxon>Bacteria</taxon>
        <taxon>Pseudomonadati</taxon>
        <taxon>Pseudomonadota</taxon>
        <taxon>Gammaproteobacteria</taxon>
        <taxon>Oceanospirillales</taxon>
        <taxon>Saccharospirillaceae</taxon>
        <taxon>Gynuella</taxon>
    </lineage>
</organism>
<dbReference type="InterPro" id="IPR009078">
    <property type="entry name" value="Ferritin-like_SF"/>
</dbReference>
<evidence type="ECO:0000256" key="7">
    <source>
        <dbReference type="ARBA" id="ARBA00023065"/>
    </source>
</evidence>
<feature type="binding site" evidence="10">
    <location>
        <position position="50"/>
    </location>
    <ligand>
        <name>Fe cation</name>
        <dbReference type="ChEBI" id="CHEBI:24875"/>
        <label>3</label>
    </ligand>
</feature>
<keyword evidence="7" id="KW-0406">Ion transport</keyword>
<dbReference type="GO" id="GO:0005829">
    <property type="term" value="C:cytosol"/>
    <property type="evidence" value="ECO:0007669"/>
    <property type="project" value="TreeGrafter"/>
</dbReference>
<keyword evidence="9 10" id="KW-0479">Metal-binding</keyword>
<dbReference type="Gene3D" id="1.20.1260.10">
    <property type="match status" value="1"/>
</dbReference>
<keyword evidence="5" id="KW-0560">Oxidoreductase</keyword>
<dbReference type="GO" id="GO:0004322">
    <property type="term" value="F:ferroxidase activity"/>
    <property type="evidence" value="ECO:0007669"/>
    <property type="project" value="UniProtKB-EC"/>
</dbReference>
<evidence type="ECO:0000256" key="8">
    <source>
        <dbReference type="ARBA" id="ARBA00036243"/>
    </source>
</evidence>
<dbReference type="InterPro" id="IPR012347">
    <property type="entry name" value="Ferritin-like"/>
</dbReference>
<evidence type="ECO:0000256" key="1">
    <source>
        <dbReference type="ARBA" id="ARBA00008093"/>
    </source>
</evidence>
<feature type="binding site" evidence="10">
    <location>
        <position position="54"/>
    </location>
    <ligand>
        <name>Fe cation</name>
        <dbReference type="ChEBI" id="CHEBI:24875"/>
        <label>1</label>
    </ligand>
</feature>
<feature type="binding site" evidence="10">
    <location>
        <position position="51"/>
    </location>
    <ligand>
        <name>Fe cation</name>
        <dbReference type="ChEBI" id="CHEBI:24875"/>
        <label>2</label>
    </ligand>
</feature>
<dbReference type="InterPro" id="IPR002024">
    <property type="entry name" value="Bacterioferritin"/>
</dbReference>
<evidence type="ECO:0000256" key="2">
    <source>
        <dbReference type="ARBA" id="ARBA00022434"/>
    </source>
</evidence>
<comment type="similarity">
    <text evidence="1 9 11">Belongs to the bacterioferritin family.</text>
</comment>
<dbReference type="EMBL" id="CP007142">
    <property type="protein sequence ID" value="AJQ93284.1"/>
    <property type="molecule type" value="Genomic_DNA"/>
</dbReference>
<evidence type="ECO:0000313" key="13">
    <source>
        <dbReference type="EMBL" id="AJQ93284.1"/>
    </source>
</evidence>
<feature type="binding site" evidence="10">
    <location>
        <position position="46"/>
    </location>
    <ligand>
        <name>Fe cation</name>
        <dbReference type="ChEBI" id="CHEBI:24875"/>
        <label>3</label>
    </ligand>
</feature>
<feature type="binding site" evidence="10">
    <location>
        <position position="51"/>
    </location>
    <ligand>
        <name>Fe cation</name>
        <dbReference type="ChEBI" id="CHEBI:24875"/>
        <label>1</label>
    </ligand>
</feature>
<protein>
    <recommendedName>
        <fullName evidence="9 11">Bacterioferritin</fullName>
        <ecNumber evidence="9">1.16.3.1</ecNumber>
    </recommendedName>
</protein>
<comment type="function">
    <text evidence="9">Iron-storage protein, whose ferroxidase center binds Fe(2+), oxidizes it using dioxygen to Fe(3+), and participates in the subsequent Fe(3+) oxide mineral core formation within the central cavity of the BFR protein shell.</text>
</comment>
<keyword evidence="3" id="KW-0813">Transport</keyword>
<dbReference type="STRING" id="1445510.YC6258_01236"/>
<dbReference type="OrthoDB" id="9800505at2"/>
<dbReference type="GO" id="GO:0008199">
    <property type="term" value="F:ferric iron binding"/>
    <property type="evidence" value="ECO:0007669"/>
    <property type="project" value="InterPro"/>
</dbReference>
<dbReference type="InterPro" id="IPR009040">
    <property type="entry name" value="Ferritin-like_diiron"/>
</dbReference>
<dbReference type="InterPro" id="IPR008331">
    <property type="entry name" value="Ferritin_DPS_dom"/>
</dbReference>
<evidence type="ECO:0000259" key="12">
    <source>
        <dbReference type="PROSITE" id="PS50905"/>
    </source>
</evidence>
<comment type="catalytic activity">
    <reaction evidence="8">
        <text>Fe(2+)(in) = Fe(2+)(out)</text>
        <dbReference type="Rhea" id="RHEA:28486"/>
        <dbReference type="ChEBI" id="CHEBI:29033"/>
    </reaction>
</comment>
<dbReference type="EC" id="1.16.3.1" evidence="9"/>
<keyword evidence="11" id="KW-0349">Heme</keyword>
<evidence type="ECO:0000256" key="6">
    <source>
        <dbReference type="ARBA" id="ARBA00023004"/>
    </source>
</evidence>
<dbReference type="PROSITE" id="PS50905">
    <property type="entry name" value="FERRITIN_LIKE"/>
    <property type="match status" value="1"/>
</dbReference>
<dbReference type="GO" id="GO:0006879">
    <property type="term" value="P:intracellular iron ion homeostasis"/>
    <property type="evidence" value="ECO:0007669"/>
    <property type="project" value="UniProtKB-KW"/>
</dbReference>
<feature type="domain" description="Ferritin-like diiron" evidence="12">
    <location>
        <begin position="1"/>
        <end position="146"/>
    </location>
</feature>
<feature type="binding site" evidence="10">
    <location>
        <position position="94"/>
    </location>
    <ligand>
        <name>Fe cation</name>
        <dbReference type="ChEBI" id="CHEBI:24875"/>
        <label>2</label>
    </ligand>
</feature>
<dbReference type="NCBIfam" id="TIGR00754">
    <property type="entry name" value="bfr"/>
    <property type="match status" value="1"/>
</dbReference>
<sequence length="155" mass="18047">MKGDSNIINELNVLLEGELTAIDQYFIHSRMYEDWGISKIHERLNHEMEEERGHADALIKRILFLEGKPDLSKRSPLNVGTDVISCLQSDLALEYSVVKSLKHVIALCEQAEDYVTRDMLLQQLQDTEEDHTYWLEQQLRLIKLTGLENYIQSQM</sequence>
<dbReference type="PIRSF" id="PIRSF002560">
    <property type="entry name" value="Bacterioferritin"/>
    <property type="match status" value="1"/>
</dbReference>
<evidence type="ECO:0000256" key="9">
    <source>
        <dbReference type="PIRNR" id="PIRNR002560"/>
    </source>
</evidence>
<proteinExistence type="inferred from homology"/>
<keyword evidence="2 9" id="KW-0409">Iron storage</keyword>
<accession>A0A0C5VSN1</accession>
<dbReference type="GO" id="GO:0020037">
    <property type="term" value="F:heme binding"/>
    <property type="evidence" value="ECO:0007669"/>
    <property type="project" value="TreeGrafter"/>
</dbReference>
<name>A0A0C5VSN1_9GAMM</name>
<dbReference type="AlphaFoldDB" id="A0A0C5VSN1"/>
<dbReference type="KEGG" id="gsn:YC6258_01236"/>
<dbReference type="PROSITE" id="PS00549">
    <property type="entry name" value="BACTERIOFERRITIN"/>
    <property type="match status" value="1"/>
</dbReference>
<keyword evidence="14" id="KW-1185">Reference proteome</keyword>
<evidence type="ECO:0000313" key="14">
    <source>
        <dbReference type="Proteomes" id="UP000032266"/>
    </source>
</evidence>
<dbReference type="PRINTS" id="PR00601">
    <property type="entry name" value="BACFERRITIN"/>
</dbReference>
<dbReference type="CDD" id="cd00907">
    <property type="entry name" value="Bacterioferritin"/>
    <property type="match status" value="1"/>
</dbReference>
<dbReference type="GO" id="GO:0006826">
    <property type="term" value="P:iron ion transport"/>
    <property type="evidence" value="ECO:0007669"/>
    <property type="project" value="UniProtKB-KW"/>
</dbReference>
<evidence type="ECO:0000256" key="10">
    <source>
        <dbReference type="PIRSR" id="PIRSR002560-1"/>
    </source>
</evidence>
<feature type="binding site" evidence="10">
    <location>
        <position position="128"/>
    </location>
    <ligand>
        <name>Fe cation</name>
        <dbReference type="ChEBI" id="CHEBI:24875"/>
        <label>2</label>
    </ligand>
</feature>